<name>A0ACC3DL17_9PEZI</name>
<feature type="non-terminal residue" evidence="1">
    <location>
        <position position="1"/>
    </location>
</feature>
<evidence type="ECO:0000313" key="1">
    <source>
        <dbReference type="EMBL" id="KAK3077287.1"/>
    </source>
</evidence>
<comment type="caution">
    <text evidence="1">The sequence shown here is derived from an EMBL/GenBank/DDBJ whole genome shotgun (WGS) entry which is preliminary data.</text>
</comment>
<gene>
    <name evidence="1" type="ORF">LTS18_010724</name>
</gene>
<dbReference type="Proteomes" id="UP001186974">
    <property type="component" value="Unassembled WGS sequence"/>
</dbReference>
<sequence length="184" mass="19708">PVTIVWGAKDVAISRPICIDGIGDYFARGSQMVVIERAGHWSPQEKEGREVFEEVVAWAVGGEEGVKGLREVLSERFVDGGVKVVVERPDPQLPKPPNRKTPATDPTQPKVLVWTTLRIAVKPLDLAVPTSQTDVVEATDSKPATIFPALDLVVAVIGIAVIAIGTTVSGMIVVFEHIRIGIGS</sequence>
<proteinExistence type="predicted"/>
<protein>
    <submittedName>
        <fullName evidence="1">Uncharacterized protein</fullName>
    </submittedName>
</protein>
<organism evidence="1 2">
    <name type="scientific">Coniosporium uncinatum</name>
    <dbReference type="NCBI Taxonomy" id="93489"/>
    <lineage>
        <taxon>Eukaryota</taxon>
        <taxon>Fungi</taxon>
        <taxon>Dikarya</taxon>
        <taxon>Ascomycota</taxon>
        <taxon>Pezizomycotina</taxon>
        <taxon>Dothideomycetes</taxon>
        <taxon>Dothideomycetes incertae sedis</taxon>
        <taxon>Coniosporium</taxon>
    </lineage>
</organism>
<feature type="non-terminal residue" evidence="1">
    <location>
        <position position="184"/>
    </location>
</feature>
<evidence type="ECO:0000313" key="2">
    <source>
        <dbReference type="Proteomes" id="UP001186974"/>
    </source>
</evidence>
<accession>A0ACC3DL17</accession>
<reference evidence="1" key="1">
    <citation type="submission" date="2024-09" db="EMBL/GenBank/DDBJ databases">
        <title>Black Yeasts Isolated from many extreme environments.</title>
        <authorList>
            <person name="Coleine C."/>
            <person name="Stajich J.E."/>
            <person name="Selbmann L."/>
        </authorList>
    </citation>
    <scope>NUCLEOTIDE SEQUENCE</scope>
    <source>
        <strain evidence="1">CCFEE 5737</strain>
    </source>
</reference>
<keyword evidence="2" id="KW-1185">Reference proteome</keyword>
<dbReference type="EMBL" id="JAWDJW010003019">
    <property type="protein sequence ID" value="KAK3077287.1"/>
    <property type="molecule type" value="Genomic_DNA"/>
</dbReference>